<dbReference type="AlphaFoldDB" id="A0A9P6A4D0"/>
<gene>
    <name evidence="2" type="ORF">BDN71DRAFT_1444053</name>
</gene>
<evidence type="ECO:0000313" key="2">
    <source>
        <dbReference type="EMBL" id="KAF9497985.1"/>
    </source>
</evidence>
<dbReference type="OrthoDB" id="3220849at2759"/>
<proteinExistence type="predicted"/>
<evidence type="ECO:0000256" key="1">
    <source>
        <dbReference type="SAM" id="MobiDB-lite"/>
    </source>
</evidence>
<dbReference type="EMBL" id="MU154540">
    <property type="protein sequence ID" value="KAF9497985.1"/>
    <property type="molecule type" value="Genomic_DNA"/>
</dbReference>
<evidence type="ECO:0000313" key="3">
    <source>
        <dbReference type="Proteomes" id="UP000807025"/>
    </source>
</evidence>
<protein>
    <submittedName>
        <fullName evidence="2">Uncharacterized protein</fullName>
    </submittedName>
</protein>
<reference evidence="2" key="1">
    <citation type="submission" date="2020-11" db="EMBL/GenBank/DDBJ databases">
        <authorList>
            <consortium name="DOE Joint Genome Institute"/>
            <person name="Ahrendt S."/>
            <person name="Riley R."/>
            <person name="Andreopoulos W."/>
            <person name="Labutti K."/>
            <person name="Pangilinan J."/>
            <person name="Ruiz-Duenas F.J."/>
            <person name="Barrasa J.M."/>
            <person name="Sanchez-Garcia M."/>
            <person name="Camarero S."/>
            <person name="Miyauchi S."/>
            <person name="Serrano A."/>
            <person name="Linde D."/>
            <person name="Babiker R."/>
            <person name="Drula E."/>
            <person name="Ayuso-Fernandez I."/>
            <person name="Pacheco R."/>
            <person name="Padilla G."/>
            <person name="Ferreira P."/>
            <person name="Barriuso J."/>
            <person name="Kellner H."/>
            <person name="Castanera R."/>
            <person name="Alfaro M."/>
            <person name="Ramirez L."/>
            <person name="Pisabarro A.G."/>
            <person name="Kuo A."/>
            <person name="Tritt A."/>
            <person name="Lipzen A."/>
            <person name="He G."/>
            <person name="Yan M."/>
            <person name="Ng V."/>
            <person name="Cullen D."/>
            <person name="Martin F."/>
            <person name="Rosso M.-N."/>
            <person name="Henrissat B."/>
            <person name="Hibbett D."/>
            <person name="Martinez A.T."/>
            <person name="Grigoriev I.V."/>
        </authorList>
    </citation>
    <scope>NUCLEOTIDE SEQUENCE</scope>
    <source>
        <strain evidence="2">ATCC 90797</strain>
    </source>
</reference>
<feature type="region of interest" description="Disordered" evidence="1">
    <location>
        <begin position="16"/>
        <end position="35"/>
    </location>
</feature>
<keyword evidence="3" id="KW-1185">Reference proteome</keyword>
<name>A0A9P6A4D0_PLEER</name>
<organism evidence="2 3">
    <name type="scientific">Pleurotus eryngii</name>
    <name type="common">Boletus of the steppes</name>
    <dbReference type="NCBI Taxonomy" id="5323"/>
    <lineage>
        <taxon>Eukaryota</taxon>
        <taxon>Fungi</taxon>
        <taxon>Dikarya</taxon>
        <taxon>Basidiomycota</taxon>
        <taxon>Agaricomycotina</taxon>
        <taxon>Agaricomycetes</taxon>
        <taxon>Agaricomycetidae</taxon>
        <taxon>Agaricales</taxon>
        <taxon>Pleurotineae</taxon>
        <taxon>Pleurotaceae</taxon>
        <taxon>Pleurotus</taxon>
    </lineage>
</organism>
<sequence>MDGEINCKVIHDSFTTPIMTSDPSQMASDPPTKEISKQNTFISPAQAIADAWNKESFENQERWRKADILLRKQFSLPHKRAGDTKM</sequence>
<accession>A0A9P6A4D0</accession>
<comment type="caution">
    <text evidence="2">The sequence shown here is derived from an EMBL/GenBank/DDBJ whole genome shotgun (WGS) entry which is preliminary data.</text>
</comment>
<dbReference type="Proteomes" id="UP000807025">
    <property type="component" value="Unassembled WGS sequence"/>
</dbReference>
<feature type="compositionally biased region" description="Polar residues" evidence="1">
    <location>
        <begin position="16"/>
        <end position="27"/>
    </location>
</feature>